<dbReference type="Proteomes" id="UP000600363">
    <property type="component" value="Unassembled WGS sequence"/>
</dbReference>
<accession>A0A832W0E2</accession>
<dbReference type="PANTHER" id="PTHR33279:SF6">
    <property type="entry name" value="SULFUR CARRIER PROTEIN YEDF-RELATED"/>
    <property type="match status" value="1"/>
</dbReference>
<dbReference type="EMBL" id="DUIH01000021">
    <property type="protein sequence ID" value="HIH70085.1"/>
    <property type="molecule type" value="Genomic_DNA"/>
</dbReference>
<feature type="domain" description="UPF0033" evidence="2">
    <location>
        <begin position="7"/>
        <end position="31"/>
    </location>
</feature>
<dbReference type="Gene3D" id="3.30.110.40">
    <property type="entry name" value="TusA-like domain"/>
    <property type="match status" value="1"/>
</dbReference>
<evidence type="ECO:0000256" key="1">
    <source>
        <dbReference type="ARBA" id="ARBA00008984"/>
    </source>
</evidence>
<proteinExistence type="inferred from homology"/>
<dbReference type="Pfam" id="PF01206">
    <property type="entry name" value="TusA"/>
    <property type="match status" value="1"/>
</dbReference>
<reference evidence="3" key="1">
    <citation type="journal article" date="2020" name="bioRxiv">
        <title>A rank-normalized archaeal taxonomy based on genome phylogeny resolves widespread incomplete and uneven classifications.</title>
        <authorList>
            <person name="Rinke C."/>
            <person name="Chuvochina M."/>
            <person name="Mussig A.J."/>
            <person name="Chaumeil P.-A."/>
            <person name="Waite D.W."/>
            <person name="Whitman W.B."/>
            <person name="Parks D.H."/>
            <person name="Hugenholtz P."/>
        </authorList>
    </citation>
    <scope>NUCLEOTIDE SEQUENCE</scope>
    <source>
        <strain evidence="3">UBA12518</strain>
    </source>
</reference>
<evidence type="ECO:0000259" key="2">
    <source>
        <dbReference type="PROSITE" id="PS01148"/>
    </source>
</evidence>
<gene>
    <name evidence="3" type="ORF">HA299_05700</name>
</gene>
<dbReference type="AlphaFoldDB" id="A0A832W0E2"/>
<dbReference type="CDD" id="cd00291">
    <property type="entry name" value="SirA_YedF_YeeD"/>
    <property type="match status" value="1"/>
</dbReference>
<dbReference type="PANTHER" id="PTHR33279">
    <property type="entry name" value="SULFUR CARRIER PROTEIN YEDF-RELATED"/>
    <property type="match status" value="1"/>
</dbReference>
<name>A0A832W0E2_9EURY</name>
<evidence type="ECO:0000313" key="3">
    <source>
        <dbReference type="EMBL" id="HIH70085.1"/>
    </source>
</evidence>
<dbReference type="InterPro" id="IPR001455">
    <property type="entry name" value="TusA-like"/>
</dbReference>
<dbReference type="SUPFAM" id="SSF64307">
    <property type="entry name" value="SirA-like"/>
    <property type="match status" value="1"/>
</dbReference>
<sequence length="74" mass="8442">MEFDLELDLGGAACPVPTLKTKVALLQMGRGEVLRVRVTNPRSAETIPRELKEEGELVGWYAEEGSYYIYLRRR</sequence>
<dbReference type="InterPro" id="IPR036868">
    <property type="entry name" value="TusA-like_sf"/>
</dbReference>
<comment type="similarity">
    <text evidence="1">Belongs to the sulfur carrier protein TusA family.</text>
</comment>
<comment type="caution">
    <text evidence="3">The sequence shown here is derived from an EMBL/GenBank/DDBJ whole genome shotgun (WGS) entry which is preliminary data.</text>
</comment>
<dbReference type="PROSITE" id="PS01148">
    <property type="entry name" value="UPF0033"/>
    <property type="match status" value="1"/>
</dbReference>
<dbReference type="GO" id="GO:0016740">
    <property type="term" value="F:transferase activity"/>
    <property type="evidence" value="ECO:0007669"/>
    <property type="project" value="UniProtKB-KW"/>
</dbReference>
<organism evidence="3 4">
    <name type="scientific">Methermicoccus shengliensis</name>
    <dbReference type="NCBI Taxonomy" id="660064"/>
    <lineage>
        <taxon>Archaea</taxon>
        <taxon>Methanobacteriati</taxon>
        <taxon>Methanobacteriota</taxon>
        <taxon>Stenosarchaea group</taxon>
        <taxon>Methanomicrobia</taxon>
        <taxon>Methanosarcinales</taxon>
        <taxon>Methermicoccaceae</taxon>
        <taxon>Methermicoccus</taxon>
    </lineage>
</organism>
<keyword evidence="3" id="KW-0808">Transferase</keyword>
<protein>
    <submittedName>
        <fullName evidence="3">Sulfurtransferase TusA family protein</fullName>
    </submittedName>
</protein>
<evidence type="ECO:0000313" key="4">
    <source>
        <dbReference type="Proteomes" id="UP000600363"/>
    </source>
</evidence>